<sequence length="68" mass="7002">MPFIPLTLIGTGFLGNLLLVVLLLGDATAPGRVSLSVAAALALGGGAMILGGLMLLEPRRDREAGHWH</sequence>
<protein>
    <submittedName>
        <fullName evidence="2">Uncharacterized protein</fullName>
    </submittedName>
</protein>
<evidence type="ECO:0000313" key="3">
    <source>
        <dbReference type="Proteomes" id="UP001196565"/>
    </source>
</evidence>
<keyword evidence="1" id="KW-1133">Transmembrane helix</keyword>
<keyword evidence="3" id="KW-1185">Reference proteome</keyword>
<keyword evidence="1" id="KW-0472">Membrane</keyword>
<proteinExistence type="predicted"/>
<gene>
    <name evidence="2" type="ORF">KPL78_14250</name>
</gene>
<dbReference type="Proteomes" id="UP001196565">
    <property type="component" value="Unassembled WGS sequence"/>
</dbReference>
<dbReference type="RefSeq" id="WP_219763609.1">
    <property type="nucleotide sequence ID" value="NZ_JAHYBZ010000004.1"/>
</dbReference>
<feature type="transmembrane region" description="Helical" evidence="1">
    <location>
        <begin position="7"/>
        <end position="25"/>
    </location>
</feature>
<comment type="caution">
    <text evidence="2">The sequence shown here is derived from an EMBL/GenBank/DDBJ whole genome shotgun (WGS) entry which is preliminary data.</text>
</comment>
<name>A0ABS7AA24_9PROT</name>
<dbReference type="EMBL" id="JAHYBZ010000004">
    <property type="protein sequence ID" value="MBW6399023.1"/>
    <property type="molecule type" value="Genomic_DNA"/>
</dbReference>
<accession>A0ABS7AA24</accession>
<reference evidence="2 3" key="1">
    <citation type="submission" date="2021-07" db="EMBL/GenBank/DDBJ databases">
        <authorList>
            <person name="So Y."/>
        </authorList>
    </citation>
    <scope>NUCLEOTIDE SEQUENCE [LARGE SCALE GENOMIC DNA]</scope>
    <source>
        <strain evidence="2 3">HJA6</strain>
    </source>
</reference>
<keyword evidence="1" id="KW-0812">Transmembrane</keyword>
<organism evidence="2 3">
    <name type="scientific">Roseomonas alba</name>
    <dbReference type="NCBI Taxonomy" id="2846776"/>
    <lineage>
        <taxon>Bacteria</taxon>
        <taxon>Pseudomonadati</taxon>
        <taxon>Pseudomonadota</taxon>
        <taxon>Alphaproteobacteria</taxon>
        <taxon>Acetobacterales</taxon>
        <taxon>Roseomonadaceae</taxon>
        <taxon>Roseomonas</taxon>
    </lineage>
</organism>
<feature type="transmembrane region" description="Helical" evidence="1">
    <location>
        <begin position="37"/>
        <end position="56"/>
    </location>
</feature>
<evidence type="ECO:0000256" key="1">
    <source>
        <dbReference type="SAM" id="Phobius"/>
    </source>
</evidence>
<evidence type="ECO:0000313" key="2">
    <source>
        <dbReference type="EMBL" id="MBW6399023.1"/>
    </source>
</evidence>